<dbReference type="InterPro" id="IPR051013">
    <property type="entry name" value="MBL_superfamily_lactonases"/>
</dbReference>
<dbReference type="InterPro" id="IPR001279">
    <property type="entry name" value="Metallo-B-lactamas"/>
</dbReference>
<dbReference type="InterPro" id="IPR036866">
    <property type="entry name" value="RibonucZ/Hydroxyglut_hydro"/>
</dbReference>
<evidence type="ECO:0000313" key="7">
    <source>
        <dbReference type="EMBL" id="OYR18640.1"/>
    </source>
</evidence>
<dbReference type="GO" id="GO:0016787">
    <property type="term" value="F:hydrolase activity"/>
    <property type="evidence" value="ECO:0007669"/>
    <property type="project" value="UniProtKB-KW"/>
</dbReference>
<organism evidence="7 8">
    <name type="scientific">Brucella rhizosphaerae</name>
    <dbReference type="NCBI Taxonomy" id="571254"/>
    <lineage>
        <taxon>Bacteria</taxon>
        <taxon>Pseudomonadati</taxon>
        <taxon>Pseudomonadota</taxon>
        <taxon>Alphaproteobacteria</taxon>
        <taxon>Hyphomicrobiales</taxon>
        <taxon>Brucellaceae</taxon>
        <taxon>Brucella/Ochrobactrum group</taxon>
        <taxon>Brucella</taxon>
    </lineage>
</organism>
<comment type="similarity">
    <text evidence="2">Belongs to the metallo-beta-lactamase superfamily.</text>
</comment>
<protein>
    <submittedName>
        <fullName evidence="7">Metallo-beta-lactamase superfamily protein</fullName>
    </submittedName>
</protein>
<evidence type="ECO:0000256" key="2">
    <source>
        <dbReference type="ARBA" id="ARBA00007749"/>
    </source>
</evidence>
<evidence type="ECO:0000256" key="5">
    <source>
        <dbReference type="ARBA" id="ARBA00022833"/>
    </source>
</evidence>
<comment type="cofactor">
    <cofactor evidence="1">
        <name>Zn(2+)</name>
        <dbReference type="ChEBI" id="CHEBI:29105"/>
    </cofactor>
</comment>
<proteinExistence type="inferred from homology"/>
<keyword evidence="5" id="KW-0862">Zinc</keyword>
<dbReference type="PANTHER" id="PTHR42978">
    <property type="entry name" value="QUORUM-QUENCHING LACTONASE YTNP-RELATED-RELATED"/>
    <property type="match status" value="1"/>
</dbReference>
<dbReference type="Pfam" id="PF00753">
    <property type="entry name" value="Lactamase_B"/>
    <property type="match status" value="1"/>
</dbReference>
<dbReference type="SUPFAM" id="SSF56281">
    <property type="entry name" value="Metallo-hydrolase/oxidoreductase"/>
    <property type="match status" value="1"/>
</dbReference>
<evidence type="ECO:0000256" key="3">
    <source>
        <dbReference type="ARBA" id="ARBA00022723"/>
    </source>
</evidence>
<dbReference type="Gene3D" id="3.60.15.10">
    <property type="entry name" value="Ribonuclease Z/Hydroxyacylglutathione hydrolase-like"/>
    <property type="match status" value="1"/>
</dbReference>
<reference evidence="7 8" key="1">
    <citation type="submission" date="2017-07" db="EMBL/GenBank/DDBJ databases">
        <title>Phylogenetic study on the rhizospheric bacterium Ochrobactrum sp. A44.</title>
        <authorList>
            <person name="Krzyzanowska D.M."/>
            <person name="Ossowicki A."/>
            <person name="Rajewska M."/>
            <person name="Maciag T."/>
            <person name="Kaczynski Z."/>
            <person name="Czerwicka M."/>
            <person name="Jafra S."/>
        </authorList>
    </citation>
    <scope>NUCLEOTIDE SEQUENCE [LARGE SCALE GENOMIC DNA]</scope>
    <source>
        <strain evidence="7 8">PR17</strain>
    </source>
</reference>
<evidence type="ECO:0000313" key="8">
    <source>
        <dbReference type="Proteomes" id="UP000216345"/>
    </source>
</evidence>
<evidence type="ECO:0000256" key="4">
    <source>
        <dbReference type="ARBA" id="ARBA00022801"/>
    </source>
</evidence>
<dbReference type="PANTHER" id="PTHR42978:SF7">
    <property type="entry name" value="METALLO-HYDROLASE RV2300C-RELATED"/>
    <property type="match status" value="1"/>
</dbReference>
<feature type="domain" description="Metallo-beta-lactamase" evidence="6">
    <location>
        <begin position="46"/>
        <end position="246"/>
    </location>
</feature>
<dbReference type="AlphaFoldDB" id="A0A256FV60"/>
<dbReference type="CDD" id="cd07729">
    <property type="entry name" value="AHL_lactonase_MBL-fold"/>
    <property type="match status" value="1"/>
</dbReference>
<keyword evidence="3" id="KW-0479">Metal-binding</keyword>
<comment type="caution">
    <text evidence="7">The sequence shown here is derived from an EMBL/GenBank/DDBJ whole genome shotgun (WGS) entry which is preliminary data.</text>
</comment>
<keyword evidence="8" id="KW-1185">Reference proteome</keyword>
<evidence type="ECO:0000259" key="6">
    <source>
        <dbReference type="SMART" id="SM00849"/>
    </source>
</evidence>
<dbReference type="EMBL" id="NNRK01000011">
    <property type="protein sequence ID" value="OYR18640.1"/>
    <property type="molecule type" value="Genomic_DNA"/>
</dbReference>
<dbReference type="SMART" id="SM00849">
    <property type="entry name" value="Lactamase_B"/>
    <property type="match status" value="1"/>
</dbReference>
<keyword evidence="4" id="KW-0378">Hydrolase</keyword>
<evidence type="ECO:0000256" key="1">
    <source>
        <dbReference type="ARBA" id="ARBA00001947"/>
    </source>
</evidence>
<gene>
    <name evidence="7" type="ORF">CEV32_3054</name>
</gene>
<dbReference type="Proteomes" id="UP000216345">
    <property type="component" value="Unassembled WGS sequence"/>
</dbReference>
<name>A0A256FV60_9HYPH</name>
<accession>A0A256FV60</accession>
<sequence>MDQAAGLDEKITPFELYALRYATHEGRTAKDNFLYADPHESGENLDYFIWLARRDDEVFVIDTGFGQEAADARGRTLLRRPVDALALLDVDAQQVRQVILTHLHYDHAGTLSDFPAAHFHLQVDEAGHATGPYMCDPKARAPFDVENIVAYVRNLYAGRIEFHRGDKELVSGLWLHAIPGHSAALQAVRVYTKRGWVVLASDATHFYANMERENPFPVLFDEAALIRGYSRLIELAPSLNHIVPGHDPAVMRAYKAPSEKLNGIVVRLDEEPILRWEELAR</sequence>
<dbReference type="GO" id="GO:0046872">
    <property type="term" value="F:metal ion binding"/>
    <property type="evidence" value="ECO:0007669"/>
    <property type="project" value="UniProtKB-KW"/>
</dbReference>
<dbReference type="RefSeq" id="WP_235818672.1">
    <property type="nucleotide sequence ID" value="NZ_JBHEEL010000011.1"/>
</dbReference>